<dbReference type="GO" id="GO:0000407">
    <property type="term" value="C:phagophore assembly site"/>
    <property type="evidence" value="ECO:0000318"/>
    <property type="project" value="GO_Central"/>
</dbReference>
<dbReference type="Gene3D" id="1.10.510.10">
    <property type="entry name" value="Transferase(Phosphotransferase) domain 1"/>
    <property type="match status" value="1"/>
</dbReference>
<dbReference type="AlphaFoldDB" id="A0EEI9"/>
<dbReference type="eggNOG" id="KOG0595">
    <property type="taxonomic scope" value="Eukaryota"/>
</dbReference>
<evidence type="ECO:0000313" key="8">
    <source>
        <dbReference type="Proteomes" id="UP000000600"/>
    </source>
</evidence>
<dbReference type="GO" id="GO:0005776">
    <property type="term" value="C:autophagosome"/>
    <property type="evidence" value="ECO:0000318"/>
    <property type="project" value="GO_Central"/>
</dbReference>
<name>A0EEI9_PARTE</name>
<dbReference type="InterPro" id="IPR017441">
    <property type="entry name" value="Protein_kinase_ATP_BS"/>
</dbReference>
<dbReference type="GO" id="GO:0004674">
    <property type="term" value="F:protein serine/threonine kinase activity"/>
    <property type="evidence" value="ECO:0000318"/>
    <property type="project" value="GO_Central"/>
</dbReference>
<dbReference type="InterPro" id="IPR000719">
    <property type="entry name" value="Prot_kinase_dom"/>
</dbReference>
<dbReference type="OMA" id="MEDDQYL"/>
<dbReference type="OrthoDB" id="346907at2759"/>
<dbReference type="GO" id="GO:0016020">
    <property type="term" value="C:membrane"/>
    <property type="evidence" value="ECO:0000318"/>
    <property type="project" value="GO_Central"/>
</dbReference>
<keyword evidence="1" id="KW-0808">Transferase</keyword>
<evidence type="ECO:0000256" key="3">
    <source>
        <dbReference type="ARBA" id="ARBA00022777"/>
    </source>
</evidence>
<keyword evidence="3" id="KW-0418">Kinase</keyword>
<proteinExistence type="predicted"/>
<keyword evidence="8" id="KW-1185">Reference proteome</keyword>
<dbReference type="KEGG" id="ptm:GSPATT00026052001"/>
<feature type="binding site" evidence="5">
    <location>
        <position position="42"/>
    </location>
    <ligand>
        <name>ATP</name>
        <dbReference type="ChEBI" id="CHEBI:30616"/>
    </ligand>
</feature>
<dbReference type="InParanoid" id="A0EEI9"/>
<evidence type="ECO:0000259" key="6">
    <source>
        <dbReference type="PROSITE" id="PS50011"/>
    </source>
</evidence>
<dbReference type="FunFam" id="1.10.510.10:FF:001338">
    <property type="entry name" value="Uncharacterized protein"/>
    <property type="match status" value="1"/>
</dbReference>
<dbReference type="InterPro" id="IPR011009">
    <property type="entry name" value="Kinase-like_dom_sf"/>
</dbReference>
<dbReference type="Proteomes" id="UP000000600">
    <property type="component" value="Unassembled WGS sequence"/>
</dbReference>
<keyword evidence="4 5" id="KW-0067">ATP-binding</keyword>
<dbReference type="STRING" id="5888.A0EEI9"/>
<dbReference type="GeneID" id="5046888"/>
<dbReference type="EMBL" id="CT868673">
    <property type="protein sequence ID" value="CAK93720.1"/>
    <property type="molecule type" value="Genomic_DNA"/>
</dbReference>
<dbReference type="GO" id="GO:0005829">
    <property type="term" value="C:cytosol"/>
    <property type="evidence" value="ECO:0000318"/>
    <property type="project" value="GO_Central"/>
</dbReference>
<dbReference type="PROSITE" id="PS50011">
    <property type="entry name" value="PROTEIN_KINASE_DOM"/>
    <property type="match status" value="1"/>
</dbReference>
<dbReference type="PANTHER" id="PTHR24348">
    <property type="entry name" value="SERINE/THREONINE-PROTEIN KINASE UNC-51-RELATED"/>
    <property type="match status" value="1"/>
</dbReference>
<dbReference type="PROSITE" id="PS00108">
    <property type="entry name" value="PROTEIN_KINASE_ST"/>
    <property type="match status" value="1"/>
</dbReference>
<dbReference type="SUPFAM" id="SSF56112">
    <property type="entry name" value="Protein kinase-like (PK-like)"/>
    <property type="match status" value="1"/>
</dbReference>
<dbReference type="Pfam" id="PF00069">
    <property type="entry name" value="Pkinase"/>
    <property type="match status" value="1"/>
</dbReference>
<sequence length="594" mass="70335">MKPASYLKKVGPYSLIREIGSGSFARVFRGKMDGRQEDVAIKMISKQNVRNESMSMIEKEIEILRQLDHPNIIKLIDFKRTQNHYYLVFEYCENGDLDAYIRKYSPNGKLPEEEVRRIVQQLALALQQMYKLRIVHRDLKLANILVSKNFQIKLADFGFAKYMEDDQYLTSYCGTPLTMAPEILQRKQYNEKCDVWSVGVIIYQMIYGKSPFIPPKGGNINDLIAIINKGDLQFPDSSITPKLKELLLQMLQQDFKRRISFRDFFEHSWLQGEVKADYIQSIKQDIQENVSEITPVAHHKVSEDIQDEEIFNDKDDSTNEVFKDLQLKYIGYQLQKQALSYLDLMFEEINKIKSLCEKIQNYKLNFQFLQNRLLSLSLAIRIYEAFLIKQVNEFMKEQIVVLHTSSSNSSLISLQMKRPFVAHQITMQKEIIEIKNYFKDNQMIMNQFEQCGYCIADNIFDEILELLMNLIEHQQYIDQDIFTQLIQLLYSFNQSQPQLLQVELYMKLQTGNDMNYYWHLFKLVRVNQKYIADSIENQVVCENNDFDKKLQFEWKLVKDDTEEAQVSFSKEEIDKLQDLLKEEYSKRDMRQQIQ</sequence>
<evidence type="ECO:0000313" key="7">
    <source>
        <dbReference type="EMBL" id="CAK93720.1"/>
    </source>
</evidence>
<dbReference type="InterPro" id="IPR008271">
    <property type="entry name" value="Ser/Thr_kinase_AS"/>
</dbReference>
<accession>A0EEI9</accession>
<evidence type="ECO:0000256" key="4">
    <source>
        <dbReference type="ARBA" id="ARBA00022840"/>
    </source>
</evidence>
<evidence type="ECO:0000256" key="1">
    <source>
        <dbReference type="ARBA" id="ARBA00022679"/>
    </source>
</evidence>
<keyword evidence="2 5" id="KW-0547">Nucleotide-binding</keyword>
<dbReference type="GO" id="GO:0000045">
    <property type="term" value="P:autophagosome assembly"/>
    <property type="evidence" value="ECO:0000318"/>
    <property type="project" value="GO_Central"/>
</dbReference>
<feature type="domain" description="Protein kinase" evidence="6">
    <location>
        <begin position="13"/>
        <end position="270"/>
    </location>
</feature>
<dbReference type="PANTHER" id="PTHR24348:SF22">
    <property type="entry name" value="NON-SPECIFIC SERINE_THREONINE PROTEIN KINASE"/>
    <property type="match status" value="1"/>
</dbReference>
<dbReference type="InterPro" id="IPR045269">
    <property type="entry name" value="Atg1-like"/>
</dbReference>
<gene>
    <name evidence="7" type="ORF">GSPATT00026052001</name>
</gene>
<dbReference type="GO" id="GO:0005737">
    <property type="term" value="C:cytoplasm"/>
    <property type="evidence" value="ECO:0000318"/>
    <property type="project" value="GO_Central"/>
</dbReference>
<dbReference type="PROSITE" id="PS00107">
    <property type="entry name" value="PROTEIN_KINASE_ATP"/>
    <property type="match status" value="1"/>
</dbReference>
<dbReference type="FunFam" id="3.30.200.20:FF:000042">
    <property type="entry name" value="Aurora kinase A"/>
    <property type="match status" value="1"/>
</dbReference>
<dbReference type="HOGENOM" id="CLU_458189_0_0_1"/>
<evidence type="ECO:0000256" key="2">
    <source>
        <dbReference type="ARBA" id="ARBA00022741"/>
    </source>
</evidence>
<dbReference type="RefSeq" id="XP_001461103.1">
    <property type="nucleotide sequence ID" value="XM_001461066.1"/>
</dbReference>
<dbReference type="SMART" id="SM00220">
    <property type="entry name" value="S_TKc"/>
    <property type="match status" value="1"/>
</dbReference>
<reference evidence="7 8" key="1">
    <citation type="journal article" date="2006" name="Nature">
        <title>Global trends of whole-genome duplications revealed by the ciliate Paramecium tetraurelia.</title>
        <authorList>
            <consortium name="Genoscope"/>
            <person name="Aury J.-M."/>
            <person name="Jaillon O."/>
            <person name="Duret L."/>
            <person name="Noel B."/>
            <person name="Jubin C."/>
            <person name="Porcel B.M."/>
            <person name="Segurens B."/>
            <person name="Daubin V."/>
            <person name="Anthouard V."/>
            <person name="Aiach N."/>
            <person name="Arnaiz O."/>
            <person name="Billaut A."/>
            <person name="Beisson J."/>
            <person name="Blanc I."/>
            <person name="Bouhouche K."/>
            <person name="Camara F."/>
            <person name="Duharcourt S."/>
            <person name="Guigo R."/>
            <person name="Gogendeau D."/>
            <person name="Katinka M."/>
            <person name="Keller A.-M."/>
            <person name="Kissmehl R."/>
            <person name="Klotz C."/>
            <person name="Koll F."/>
            <person name="Le Moue A."/>
            <person name="Lepere C."/>
            <person name="Malinsky S."/>
            <person name="Nowacki M."/>
            <person name="Nowak J.K."/>
            <person name="Plattner H."/>
            <person name="Poulain J."/>
            <person name="Ruiz F."/>
            <person name="Serrano V."/>
            <person name="Zagulski M."/>
            <person name="Dessen P."/>
            <person name="Betermier M."/>
            <person name="Weissenbach J."/>
            <person name="Scarpelli C."/>
            <person name="Schachter V."/>
            <person name="Sperling L."/>
            <person name="Meyer E."/>
            <person name="Cohen J."/>
            <person name="Wincker P."/>
        </authorList>
    </citation>
    <scope>NUCLEOTIDE SEQUENCE [LARGE SCALE GENOMIC DNA]</scope>
    <source>
        <strain evidence="7 8">Stock d4-2</strain>
    </source>
</reference>
<organism evidence="7 8">
    <name type="scientific">Paramecium tetraurelia</name>
    <dbReference type="NCBI Taxonomy" id="5888"/>
    <lineage>
        <taxon>Eukaryota</taxon>
        <taxon>Sar</taxon>
        <taxon>Alveolata</taxon>
        <taxon>Ciliophora</taxon>
        <taxon>Intramacronucleata</taxon>
        <taxon>Oligohymenophorea</taxon>
        <taxon>Peniculida</taxon>
        <taxon>Parameciidae</taxon>
        <taxon>Paramecium</taxon>
    </lineage>
</organism>
<evidence type="ECO:0000256" key="5">
    <source>
        <dbReference type="PROSITE-ProRule" id="PRU10141"/>
    </source>
</evidence>
<protein>
    <recommendedName>
        <fullName evidence="6">Protein kinase domain-containing protein</fullName>
    </recommendedName>
</protein>
<dbReference type="GO" id="GO:0005524">
    <property type="term" value="F:ATP binding"/>
    <property type="evidence" value="ECO:0007669"/>
    <property type="project" value="UniProtKB-UniRule"/>
</dbReference>
<dbReference type="GO" id="GO:0010506">
    <property type="term" value="P:regulation of autophagy"/>
    <property type="evidence" value="ECO:0000318"/>
    <property type="project" value="GO_Central"/>
</dbReference>